<feature type="region of interest" description="Disordered" evidence="1">
    <location>
        <begin position="1"/>
        <end position="31"/>
    </location>
</feature>
<reference evidence="3 4" key="1">
    <citation type="submission" date="2015-11" db="EMBL/GenBank/DDBJ databases">
        <title>Exploring the genomic traits of fungus-feeding bacterial genus Collimonas.</title>
        <authorList>
            <person name="Song C."/>
            <person name="Schmidt R."/>
            <person name="de Jager V."/>
            <person name="Krzyzanowska D."/>
            <person name="Jongedijk E."/>
            <person name="Cankar K."/>
            <person name="Beekwilder J."/>
            <person name="van Veen A."/>
            <person name="de Boer W."/>
            <person name="van Veen J.A."/>
            <person name="Garbeva P."/>
        </authorList>
    </citation>
    <scope>NUCLEOTIDE SEQUENCE [LARGE SCALE GENOMIC DNA]</scope>
    <source>
        <strain evidence="3 4">Ter91</strain>
    </source>
</reference>
<accession>A0A127Q7R7</accession>
<dbReference type="PANTHER" id="PTHR38043">
    <property type="entry name" value="PROTEIN HEMX"/>
    <property type="match status" value="1"/>
</dbReference>
<feature type="compositionally biased region" description="Polar residues" evidence="1">
    <location>
        <begin position="1"/>
        <end position="12"/>
    </location>
</feature>
<dbReference type="PANTHER" id="PTHR38043:SF1">
    <property type="entry name" value="PROTEIN HEMX"/>
    <property type="match status" value="1"/>
</dbReference>
<keyword evidence="2" id="KW-0472">Membrane</keyword>
<dbReference type="Pfam" id="PF04375">
    <property type="entry name" value="HemX"/>
    <property type="match status" value="1"/>
</dbReference>
<evidence type="ECO:0000256" key="1">
    <source>
        <dbReference type="SAM" id="MobiDB-lite"/>
    </source>
</evidence>
<dbReference type="InterPro" id="IPR007470">
    <property type="entry name" value="HemX"/>
</dbReference>
<proteinExistence type="predicted"/>
<dbReference type="PATRIC" id="fig|279113.9.peg.3533"/>
<organism evidence="3 4">
    <name type="scientific">Collimonas pratensis</name>
    <dbReference type="NCBI Taxonomy" id="279113"/>
    <lineage>
        <taxon>Bacteria</taxon>
        <taxon>Pseudomonadati</taxon>
        <taxon>Pseudomonadota</taxon>
        <taxon>Betaproteobacteria</taxon>
        <taxon>Burkholderiales</taxon>
        <taxon>Oxalobacteraceae</taxon>
        <taxon>Collimonas</taxon>
    </lineage>
</organism>
<feature type="compositionally biased region" description="Low complexity" evidence="1">
    <location>
        <begin position="13"/>
        <end position="28"/>
    </location>
</feature>
<feature type="transmembrane region" description="Helical" evidence="2">
    <location>
        <begin position="49"/>
        <end position="67"/>
    </location>
</feature>
<evidence type="ECO:0000313" key="3">
    <source>
        <dbReference type="EMBL" id="AMP05885.1"/>
    </source>
</evidence>
<evidence type="ECO:0000313" key="4">
    <source>
        <dbReference type="Proteomes" id="UP000074561"/>
    </source>
</evidence>
<dbReference type="AlphaFoldDB" id="A0A127Q7R7"/>
<dbReference type="Proteomes" id="UP000074561">
    <property type="component" value="Chromosome"/>
</dbReference>
<name>A0A127Q7R7_9BURK</name>
<dbReference type="OrthoDB" id="9787650at2"/>
<evidence type="ECO:0000256" key="2">
    <source>
        <dbReference type="SAM" id="Phobius"/>
    </source>
</evidence>
<protein>
    <submittedName>
        <fullName evidence="3">HemX family protein</fullName>
    </submittedName>
</protein>
<dbReference type="RefSeq" id="WP_061942079.1">
    <property type="nucleotide sequence ID" value="NZ_CP013234.1"/>
</dbReference>
<dbReference type="EMBL" id="CP013234">
    <property type="protein sequence ID" value="AMP05885.1"/>
    <property type="molecule type" value="Genomic_DNA"/>
</dbReference>
<sequence length="403" mass="43624">MNESIPTPELNQSAGPAASAATSPSSGAQPVLQPYAVNSGKSRGGKLGLVYLALLLLALLLAGQWWAMHNENNKLRQEIARRLQVGDSSNTETKVLVKSVQDGTKELQGKVSVLESKQLESQSQQLALEQLYKDLSKNGDEQALSEVEGTLSTASQQLQLAGNVQGALIALQNADKTLSRSDKPQFIIVRRAIASDIEKLKALPTLDVTGIAVRLDSIIGQIDSMPLLSDEKPVFGVSQPSNQAPADGKVKPAKAAANAAVNTNIAKSQAATDAAVTDWKNRMHDAWQSWSSEMWTEISQLIRVRTVATPDALLLSPTQAYYARENLKLRLLNARLGLLSRNESAFRSDLIAAQETITKYFDTRAKQTQTVQTMLKQVQNSNLSITMPALDSPAAIRTYKGKP</sequence>
<keyword evidence="2" id="KW-1133">Transmembrane helix</keyword>
<dbReference type="STRING" id="279113.CPter91_3564"/>
<gene>
    <name evidence="3" type="ORF">CPter91_3564</name>
</gene>
<dbReference type="KEGG" id="cpra:CPter91_3564"/>
<keyword evidence="2" id="KW-0812">Transmembrane</keyword>